<gene>
    <name evidence="4" type="ORF">NVS89_05440</name>
</gene>
<protein>
    <submittedName>
        <fullName evidence="4">NAD(P)/FAD-dependent oxidoreductase</fullName>
    </submittedName>
</protein>
<dbReference type="Gene3D" id="3.50.50.60">
    <property type="entry name" value="FAD/NAD(P)-binding domain"/>
    <property type="match status" value="3"/>
</dbReference>
<evidence type="ECO:0000256" key="1">
    <source>
        <dbReference type="ARBA" id="ARBA00023002"/>
    </source>
</evidence>
<dbReference type="InterPro" id="IPR017224">
    <property type="entry name" value="Opine_Oxase_asu/HCN_bsu"/>
</dbReference>
<sequence length="457" mass="47588">MKRVAIVGAGPAGIAAADLLVGRAGISVTLIDEGQQPGGQIFRQPHPGLATDMKRLLGAGHARLERFRALCSNVLPQLDYRPRTLVWNVFGGELMTLGERGVDSLSYDALLIATGATDRVLPVEGWTMPGVYTLGGAQILLKEQGCLIGRQVVFCGASPLLYLAALQYHRAGGAVAAVLDTTPIAAKVKAIPRLLALPGVLKDGLSYMAALRLAGVPIVGGVTLDAFVGEGRAAEVRYRAGGQAHAVACDAVAYGFGLRPEMQLAELADCALRYDSFRRQWYPDHDGDGRCGHGVYVAGDVAQMGGAEAAGHSGRLAALSILADFGLEAPASPEPDRAALARQLTFQDGLGHAFAWPAAHVAGLADEVMLCRCEGVSVGEVRRGLRSDGGPQEANRAKAATRCGMGRCQGRFCGSALAELVAAETGADGVARPLDRLRAQPPIKPLPISAVAGEPLA</sequence>
<accession>A0A9X2PHE8</accession>
<organism evidence="4 5">
    <name type="scientific">Ancylobacter mangrovi</name>
    <dbReference type="NCBI Taxonomy" id="2972472"/>
    <lineage>
        <taxon>Bacteria</taxon>
        <taxon>Pseudomonadati</taxon>
        <taxon>Pseudomonadota</taxon>
        <taxon>Alphaproteobacteria</taxon>
        <taxon>Hyphomicrobiales</taxon>
        <taxon>Xanthobacteraceae</taxon>
        <taxon>Ancylobacter</taxon>
    </lineage>
</organism>
<dbReference type="EMBL" id="JANTHZ010000002">
    <property type="protein sequence ID" value="MCS0494533.1"/>
    <property type="molecule type" value="Genomic_DNA"/>
</dbReference>
<proteinExistence type="predicted"/>
<evidence type="ECO:0000259" key="2">
    <source>
        <dbReference type="Pfam" id="PF04324"/>
    </source>
</evidence>
<dbReference type="PRINTS" id="PR00368">
    <property type="entry name" value="FADPNR"/>
</dbReference>
<feature type="domain" description="BFD-like [2Fe-2S]-binding" evidence="2">
    <location>
        <begin position="370"/>
        <end position="422"/>
    </location>
</feature>
<dbReference type="Gene3D" id="1.10.10.1100">
    <property type="entry name" value="BFD-like [2Fe-2S]-binding domain"/>
    <property type="match status" value="1"/>
</dbReference>
<evidence type="ECO:0000259" key="3">
    <source>
        <dbReference type="Pfam" id="PF07992"/>
    </source>
</evidence>
<dbReference type="PIRSF" id="PIRSF037495">
    <property type="entry name" value="Opine_OX_OoxA/HcnB"/>
    <property type="match status" value="1"/>
</dbReference>
<dbReference type="InterPro" id="IPR023753">
    <property type="entry name" value="FAD/NAD-binding_dom"/>
</dbReference>
<dbReference type="RefSeq" id="WP_258731551.1">
    <property type="nucleotide sequence ID" value="NZ_JANTHZ010000002.1"/>
</dbReference>
<evidence type="ECO:0000313" key="4">
    <source>
        <dbReference type="EMBL" id="MCS0494533.1"/>
    </source>
</evidence>
<feature type="domain" description="FAD/NAD(P)-binding" evidence="3">
    <location>
        <begin position="3"/>
        <end position="309"/>
    </location>
</feature>
<dbReference type="InterPro" id="IPR036188">
    <property type="entry name" value="FAD/NAD-bd_sf"/>
</dbReference>
<dbReference type="InterPro" id="IPR051691">
    <property type="entry name" value="Metab_Enz_Cyan_OpOx_G3PDH"/>
</dbReference>
<keyword evidence="1" id="KW-0560">Oxidoreductase</keyword>
<dbReference type="Proteomes" id="UP001151088">
    <property type="component" value="Unassembled WGS sequence"/>
</dbReference>
<dbReference type="PANTHER" id="PTHR42949:SF3">
    <property type="entry name" value="ANAEROBIC GLYCEROL-3-PHOSPHATE DEHYDROGENASE SUBUNIT B"/>
    <property type="match status" value="1"/>
</dbReference>
<name>A0A9X2PHE8_9HYPH</name>
<dbReference type="CDD" id="cd19946">
    <property type="entry name" value="GlpA-like_Fer2_BFD-like"/>
    <property type="match status" value="1"/>
</dbReference>
<dbReference type="Pfam" id="PF07992">
    <property type="entry name" value="Pyr_redox_2"/>
    <property type="match status" value="1"/>
</dbReference>
<dbReference type="SUPFAM" id="SSF51905">
    <property type="entry name" value="FAD/NAD(P)-binding domain"/>
    <property type="match status" value="1"/>
</dbReference>
<dbReference type="InterPro" id="IPR041854">
    <property type="entry name" value="BFD-like_2Fe2S-bd_dom_sf"/>
</dbReference>
<keyword evidence="5" id="KW-1185">Reference proteome</keyword>
<dbReference type="GO" id="GO:0016491">
    <property type="term" value="F:oxidoreductase activity"/>
    <property type="evidence" value="ECO:0007669"/>
    <property type="project" value="UniProtKB-KW"/>
</dbReference>
<evidence type="ECO:0000313" key="5">
    <source>
        <dbReference type="Proteomes" id="UP001151088"/>
    </source>
</evidence>
<dbReference type="PANTHER" id="PTHR42949">
    <property type="entry name" value="ANAEROBIC GLYCEROL-3-PHOSPHATE DEHYDROGENASE SUBUNIT B"/>
    <property type="match status" value="1"/>
</dbReference>
<dbReference type="AlphaFoldDB" id="A0A9X2PHE8"/>
<reference evidence="4" key="1">
    <citation type="submission" date="2022-08" db="EMBL/GenBank/DDBJ databases">
        <authorList>
            <person name="Li F."/>
        </authorList>
    </citation>
    <scope>NUCLEOTIDE SEQUENCE</scope>
    <source>
        <strain evidence="4">MQZ15Z-1</strain>
    </source>
</reference>
<dbReference type="Pfam" id="PF04324">
    <property type="entry name" value="Fer2_BFD"/>
    <property type="match status" value="1"/>
</dbReference>
<comment type="caution">
    <text evidence="4">The sequence shown here is derived from an EMBL/GenBank/DDBJ whole genome shotgun (WGS) entry which is preliminary data.</text>
</comment>
<dbReference type="InterPro" id="IPR007419">
    <property type="entry name" value="BFD-like_2Fe2S-bd_dom"/>
</dbReference>